<evidence type="ECO:0000256" key="1">
    <source>
        <dbReference type="SAM" id="MobiDB-lite"/>
    </source>
</evidence>
<comment type="caution">
    <text evidence="2">The sequence shown here is derived from an EMBL/GenBank/DDBJ whole genome shotgun (WGS) entry which is preliminary data.</text>
</comment>
<accession>A0ABQ5FF57</accession>
<protein>
    <submittedName>
        <fullName evidence="2">Uncharacterized protein</fullName>
    </submittedName>
</protein>
<feature type="region of interest" description="Disordered" evidence="1">
    <location>
        <begin position="109"/>
        <end position="220"/>
    </location>
</feature>
<dbReference type="Proteomes" id="UP001151760">
    <property type="component" value="Unassembled WGS sequence"/>
</dbReference>
<keyword evidence="3" id="KW-1185">Reference proteome</keyword>
<feature type="compositionally biased region" description="Polar residues" evidence="1">
    <location>
        <begin position="190"/>
        <end position="199"/>
    </location>
</feature>
<reference evidence="2" key="2">
    <citation type="submission" date="2022-01" db="EMBL/GenBank/DDBJ databases">
        <authorList>
            <person name="Yamashiro T."/>
            <person name="Shiraishi A."/>
            <person name="Satake H."/>
            <person name="Nakayama K."/>
        </authorList>
    </citation>
    <scope>NUCLEOTIDE SEQUENCE</scope>
</reference>
<sequence length="281" mass="32451">MDLNKFVVKADMIDYVLHKYGSNWQVHDAITDDILDDLFKRGWGKQKRVKYDKRKVTEMKIRELLEQRIEKVGKHPNKAKQIMDINKGKEKMMIERDVIIIKSNTRCDHKPFQATSDESSDHNPFKATSDESFDHNPFQATSDESSDHNHFQATSDESSDHNHFQATSDDTLKSSSEDTYEQKTVYKGRQGSSFRNATITKPEKPKSRSKHLAPTTPRTRSTYTTLVVPTKMPPLVTNYVLGLATVTTWQQILNKEFGIKRSKEDVRGSSNVRRKSKRKML</sequence>
<gene>
    <name evidence="2" type="ORF">Tco_1005349</name>
</gene>
<dbReference type="EMBL" id="BQNB010017320">
    <property type="protein sequence ID" value="GJT61816.1"/>
    <property type="molecule type" value="Genomic_DNA"/>
</dbReference>
<feature type="compositionally biased region" description="Basic and acidic residues" evidence="1">
    <location>
        <begin position="119"/>
        <end position="134"/>
    </location>
</feature>
<reference evidence="2" key="1">
    <citation type="journal article" date="2022" name="Int. J. Mol. Sci.">
        <title>Draft Genome of Tanacetum Coccineum: Genomic Comparison of Closely Related Tanacetum-Family Plants.</title>
        <authorList>
            <person name="Yamashiro T."/>
            <person name="Shiraishi A."/>
            <person name="Nakayama K."/>
            <person name="Satake H."/>
        </authorList>
    </citation>
    <scope>NUCLEOTIDE SEQUENCE</scope>
</reference>
<organism evidence="2 3">
    <name type="scientific">Tanacetum coccineum</name>
    <dbReference type="NCBI Taxonomy" id="301880"/>
    <lineage>
        <taxon>Eukaryota</taxon>
        <taxon>Viridiplantae</taxon>
        <taxon>Streptophyta</taxon>
        <taxon>Embryophyta</taxon>
        <taxon>Tracheophyta</taxon>
        <taxon>Spermatophyta</taxon>
        <taxon>Magnoliopsida</taxon>
        <taxon>eudicotyledons</taxon>
        <taxon>Gunneridae</taxon>
        <taxon>Pentapetalae</taxon>
        <taxon>asterids</taxon>
        <taxon>campanulids</taxon>
        <taxon>Asterales</taxon>
        <taxon>Asteraceae</taxon>
        <taxon>Asteroideae</taxon>
        <taxon>Anthemideae</taxon>
        <taxon>Anthemidinae</taxon>
        <taxon>Tanacetum</taxon>
    </lineage>
</organism>
<name>A0ABQ5FF57_9ASTR</name>
<proteinExistence type="predicted"/>
<evidence type="ECO:0000313" key="3">
    <source>
        <dbReference type="Proteomes" id="UP001151760"/>
    </source>
</evidence>
<evidence type="ECO:0000313" key="2">
    <source>
        <dbReference type="EMBL" id="GJT61816.1"/>
    </source>
</evidence>